<dbReference type="InterPro" id="IPR003593">
    <property type="entry name" value="AAA+_ATPase"/>
</dbReference>
<proteinExistence type="inferred from homology"/>
<keyword evidence="3" id="KW-0813">Transport</keyword>
<dbReference type="Gene3D" id="3.40.50.300">
    <property type="entry name" value="P-loop containing nucleotide triphosphate hydrolases"/>
    <property type="match status" value="2"/>
</dbReference>
<dbReference type="SMART" id="SM00382">
    <property type="entry name" value="AAA"/>
    <property type="match status" value="2"/>
</dbReference>
<dbReference type="InterPro" id="IPR050095">
    <property type="entry name" value="ECF_ABC_transporter_ATP-bd"/>
</dbReference>
<dbReference type="FunFam" id="3.40.50.300:FF:000224">
    <property type="entry name" value="Energy-coupling factor transporter ATP-binding protein EcfA"/>
    <property type="match status" value="2"/>
</dbReference>
<evidence type="ECO:0000313" key="10">
    <source>
        <dbReference type="EMBL" id="GCE29851.1"/>
    </source>
</evidence>
<comment type="similarity">
    <text evidence="2">Belongs to the ABC transporter superfamily.</text>
</comment>
<keyword evidence="6 10" id="KW-0067">ATP-binding</keyword>
<dbReference type="GO" id="GO:0005524">
    <property type="term" value="F:ATP binding"/>
    <property type="evidence" value="ECO:0007669"/>
    <property type="project" value="UniProtKB-KW"/>
</dbReference>
<organism evidence="10 11">
    <name type="scientific">Dictyobacter alpinus</name>
    <dbReference type="NCBI Taxonomy" id="2014873"/>
    <lineage>
        <taxon>Bacteria</taxon>
        <taxon>Bacillati</taxon>
        <taxon>Chloroflexota</taxon>
        <taxon>Ktedonobacteria</taxon>
        <taxon>Ktedonobacterales</taxon>
        <taxon>Dictyobacteraceae</taxon>
        <taxon>Dictyobacter</taxon>
    </lineage>
</organism>
<dbReference type="EMBL" id="BIFT01000002">
    <property type="protein sequence ID" value="GCE29851.1"/>
    <property type="molecule type" value="Genomic_DNA"/>
</dbReference>
<keyword evidence="5" id="KW-0547">Nucleotide-binding</keyword>
<dbReference type="Pfam" id="PF00005">
    <property type="entry name" value="ABC_tran"/>
    <property type="match status" value="2"/>
</dbReference>
<dbReference type="RefSeq" id="WP_126630041.1">
    <property type="nucleotide sequence ID" value="NZ_BIFT01000002.1"/>
</dbReference>
<dbReference type="CDD" id="cd03225">
    <property type="entry name" value="ABC_cobalt_CbiO_domain1"/>
    <property type="match status" value="2"/>
</dbReference>
<dbReference type="GO" id="GO:0016887">
    <property type="term" value="F:ATP hydrolysis activity"/>
    <property type="evidence" value="ECO:0007669"/>
    <property type="project" value="InterPro"/>
</dbReference>
<keyword evidence="11" id="KW-1185">Reference proteome</keyword>
<evidence type="ECO:0000256" key="5">
    <source>
        <dbReference type="ARBA" id="ARBA00022741"/>
    </source>
</evidence>
<evidence type="ECO:0000256" key="3">
    <source>
        <dbReference type="ARBA" id="ARBA00022448"/>
    </source>
</evidence>
<dbReference type="NCBIfam" id="NF010167">
    <property type="entry name" value="PRK13648.1"/>
    <property type="match status" value="2"/>
</dbReference>
<keyword evidence="4" id="KW-1003">Cell membrane</keyword>
<comment type="subcellular location">
    <subcellularLocation>
        <location evidence="1">Cell membrane</location>
    </subcellularLocation>
</comment>
<dbReference type="PANTHER" id="PTHR43553">
    <property type="entry name" value="HEAVY METAL TRANSPORTER"/>
    <property type="match status" value="1"/>
</dbReference>
<comment type="caution">
    <text evidence="10">The sequence shown here is derived from an EMBL/GenBank/DDBJ whole genome shotgun (WGS) entry which is preliminary data.</text>
</comment>
<dbReference type="GO" id="GO:0042626">
    <property type="term" value="F:ATPase-coupled transmembrane transporter activity"/>
    <property type="evidence" value="ECO:0007669"/>
    <property type="project" value="TreeGrafter"/>
</dbReference>
<evidence type="ECO:0000259" key="9">
    <source>
        <dbReference type="PROSITE" id="PS50893"/>
    </source>
</evidence>
<dbReference type="GO" id="GO:0043190">
    <property type="term" value="C:ATP-binding cassette (ABC) transporter complex"/>
    <property type="evidence" value="ECO:0007669"/>
    <property type="project" value="TreeGrafter"/>
</dbReference>
<evidence type="ECO:0000256" key="7">
    <source>
        <dbReference type="ARBA" id="ARBA00022967"/>
    </source>
</evidence>
<feature type="domain" description="ABC transporter" evidence="9">
    <location>
        <begin position="314"/>
        <end position="556"/>
    </location>
</feature>
<evidence type="ECO:0000256" key="2">
    <source>
        <dbReference type="ARBA" id="ARBA00005417"/>
    </source>
</evidence>
<dbReference type="OrthoDB" id="9784332at2"/>
<dbReference type="AlphaFoldDB" id="A0A402BEJ2"/>
<evidence type="ECO:0000256" key="6">
    <source>
        <dbReference type="ARBA" id="ARBA00022840"/>
    </source>
</evidence>
<evidence type="ECO:0000256" key="4">
    <source>
        <dbReference type="ARBA" id="ARBA00022475"/>
    </source>
</evidence>
<dbReference type="SUPFAM" id="SSF52540">
    <property type="entry name" value="P-loop containing nucleoside triphosphate hydrolases"/>
    <property type="match status" value="2"/>
</dbReference>
<dbReference type="Proteomes" id="UP000287171">
    <property type="component" value="Unassembled WGS sequence"/>
</dbReference>
<evidence type="ECO:0000256" key="1">
    <source>
        <dbReference type="ARBA" id="ARBA00004236"/>
    </source>
</evidence>
<reference evidence="11" key="1">
    <citation type="submission" date="2018-12" db="EMBL/GenBank/DDBJ databases">
        <title>Tengunoibacter tsumagoiensis gen. nov., sp. nov., Dictyobacter kobayashii sp. nov., D. alpinus sp. nov., and D. joshuensis sp. nov. and description of Dictyobacteraceae fam. nov. within the order Ktedonobacterales isolated from Tengu-no-mugimeshi.</title>
        <authorList>
            <person name="Wang C.M."/>
            <person name="Zheng Y."/>
            <person name="Sakai Y."/>
            <person name="Toyoda A."/>
            <person name="Minakuchi Y."/>
            <person name="Abe K."/>
            <person name="Yokota A."/>
            <person name="Yabe S."/>
        </authorList>
    </citation>
    <scope>NUCLEOTIDE SEQUENCE [LARGE SCALE GENOMIC DNA]</scope>
    <source>
        <strain evidence="11">Uno16</strain>
    </source>
</reference>
<sequence>MIEIKNATFTYSVQEEEDVPPALQNMSLTIREGETVAIIGQNGSGKSTLTKLLAAIVFPQSGSVLVDELPTDAGGEDIWTIRQRVGVVFQNPDDQLIASTIIDEIAFGPENLGLPRAEIAARVQEAMQILDLEAYAQMSISELSVSLKQRVAIAGVLAMRPRYLVLDEPTTMISGHTVQRLLRTIQELAHEQGIAVIYITHFMQEIVSFDRVIVMDAGQIFMDGTPADVFARGAELQAVGLEVPMVTHVGQTLRAQGWSQLPEVVLTPEQLALSAASMQHEVPAVNDERNARKSVTTVSPHMTAIDDEQRVPLFMLKDISYIHRSGTPFALTALRQLALTIPSGSAVGLVGPTGSGKSTLIDLLAGLIKPTSGFFFFEGIDTAAKSFKLTRIRSQVGVVFQSPESQIFEETVGKDVSFGPRQRKVPLAESRRLVQESLEAVGLLYEDFRTRYTYALSGGQKRRVAIAGVLALQPEVMIFDEPMAGLDPRGRDELFALIQRLKQLTGMTIIYASSSLKDVIELVDTIHVLDKGKLVFSGTPRETLARAAELRALDIALPEATQIALSLHSQVPTLRTDMLDRTELETELLKTCFRIP</sequence>
<feature type="domain" description="ABC transporter" evidence="9">
    <location>
        <begin position="2"/>
        <end position="242"/>
    </location>
</feature>
<dbReference type="InterPro" id="IPR017871">
    <property type="entry name" value="ABC_transporter-like_CS"/>
</dbReference>
<dbReference type="PANTHER" id="PTHR43553:SF24">
    <property type="entry name" value="ENERGY-COUPLING FACTOR TRANSPORTER ATP-BINDING PROTEIN ECFA1"/>
    <property type="match status" value="1"/>
</dbReference>
<evidence type="ECO:0000313" key="11">
    <source>
        <dbReference type="Proteomes" id="UP000287171"/>
    </source>
</evidence>
<gene>
    <name evidence="10" type="ORF">KDA_53350</name>
</gene>
<dbReference type="PROSITE" id="PS00211">
    <property type="entry name" value="ABC_TRANSPORTER_1"/>
    <property type="match status" value="1"/>
</dbReference>
<name>A0A402BEJ2_9CHLR</name>
<dbReference type="InterPro" id="IPR003439">
    <property type="entry name" value="ABC_transporter-like_ATP-bd"/>
</dbReference>
<protein>
    <submittedName>
        <fullName evidence="10">ABC transporter ATP-binding protein</fullName>
    </submittedName>
</protein>
<keyword evidence="7" id="KW-1278">Translocase</keyword>
<dbReference type="InterPro" id="IPR015856">
    <property type="entry name" value="ABC_transpr_CbiO/EcfA_su"/>
</dbReference>
<evidence type="ECO:0000256" key="8">
    <source>
        <dbReference type="ARBA" id="ARBA00023136"/>
    </source>
</evidence>
<keyword evidence="8" id="KW-0472">Membrane</keyword>
<accession>A0A402BEJ2</accession>
<dbReference type="InterPro" id="IPR027417">
    <property type="entry name" value="P-loop_NTPase"/>
</dbReference>
<dbReference type="PROSITE" id="PS50893">
    <property type="entry name" value="ABC_TRANSPORTER_2"/>
    <property type="match status" value="2"/>
</dbReference>